<keyword evidence="3" id="KW-0645">Protease</keyword>
<dbReference type="RefSeq" id="WP_221422857.1">
    <property type="nucleotide sequence ID" value="NZ_CP081297.1"/>
</dbReference>
<evidence type="ECO:0000313" key="3">
    <source>
        <dbReference type="EMBL" id="QZD87319.1"/>
    </source>
</evidence>
<dbReference type="GO" id="GO:0006508">
    <property type="term" value="P:proteolysis"/>
    <property type="evidence" value="ECO:0007669"/>
    <property type="project" value="UniProtKB-KW"/>
</dbReference>
<evidence type="ECO:0000259" key="2">
    <source>
        <dbReference type="PROSITE" id="PS50175"/>
    </source>
</evidence>
<dbReference type="InterPro" id="IPR001969">
    <property type="entry name" value="Aspartic_peptidase_AS"/>
</dbReference>
<dbReference type="GO" id="GO:0008233">
    <property type="term" value="F:peptidase activity"/>
    <property type="evidence" value="ECO:0007669"/>
    <property type="project" value="UniProtKB-KW"/>
</dbReference>
<dbReference type="PROSITE" id="PS50175">
    <property type="entry name" value="ASP_PROT_RETROV"/>
    <property type="match status" value="1"/>
</dbReference>
<dbReference type="InterPro" id="IPR021109">
    <property type="entry name" value="Peptidase_aspartic_dom_sf"/>
</dbReference>
<proteinExistence type="predicted"/>
<dbReference type="NCBIfam" id="TIGR02281">
    <property type="entry name" value="clan_AA_DTGA"/>
    <property type="match status" value="1"/>
</dbReference>
<sequence>MIRPLLVIVALVSGIAAYSVKDHPGLEPAPAQEVKRFHSSPNAWSSDEVIAAQQGGDWYGEVRLDRAGDGHYYSAANIGGARVDFMVDTGASVVALTAADARAAGLIWDPSEVSVVGRGASGDVHGVIRRIPQIDVGGIVAHNVDAIVIPHGLDVSLLGQSYLGHVRSVEIRGGQMILSNM</sequence>
<dbReference type="InterPro" id="IPR011969">
    <property type="entry name" value="Clan_AA_Asp_peptidase_C"/>
</dbReference>
<dbReference type="InterPro" id="IPR001995">
    <property type="entry name" value="Peptidase_A2_cat"/>
</dbReference>
<dbReference type="Gene3D" id="2.40.70.10">
    <property type="entry name" value="Acid Proteases"/>
    <property type="match status" value="1"/>
</dbReference>
<dbReference type="Proteomes" id="UP000824280">
    <property type="component" value="Chromosome"/>
</dbReference>
<evidence type="ECO:0000256" key="1">
    <source>
        <dbReference type="ARBA" id="ARBA00022801"/>
    </source>
</evidence>
<accession>A0ABX8ZGP3</accession>
<keyword evidence="4" id="KW-1185">Reference proteome</keyword>
<keyword evidence="1 3" id="KW-0378">Hydrolase</keyword>
<dbReference type="SUPFAM" id="SSF50630">
    <property type="entry name" value="Acid proteases"/>
    <property type="match status" value="1"/>
</dbReference>
<dbReference type="PROSITE" id="PS00141">
    <property type="entry name" value="ASP_PROTEASE"/>
    <property type="match status" value="1"/>
</dbReference>
<dbReference type="EMBL" id="CP081297">
    <property type="protein sequence ID" value="QZD87319.1"/>
    <property type="molecule type" value="Genomic_DNA"/>
</dbReference>
<protein>
    <submittedName>
        <fullName evidence="3">TIGR02281 family clan AA aspartic protease</fullName>
        <ecNumber evidence="3">3.4.23.-</ecNumber>
    </submittedName>
</protein>
<evidence type="ECO:0000313" key="4">
    <source>
        <dbReference type="Proteomes" id="UP000824280"/>
    </source>
</evidence>
<dbReference type="CDD" id="cd05483">
    <property type="entry name" value="retropepsin_like_bacteria"/>
    <property type="match status" value="1"/>
</dbReference>
<gene>
    <name evidence="3" type="ORF">K3166_00985</name>
</gene>
<name>A0ABX8ZGP3_9SPHN</name>
<reference evidence="3 4" key="1">
    <citation type="submission" date="2021-08" db="EMBL/GenBank/DDBJ databases">
        <title>Comparative Genomics Analysis of the Genus Qipengyuania Reveals Extensive Genetic Diversity and Metabolic Versatility, Including the Description of Fifteen Novel Species.</title>
        <authorList>
            <person name="Liu Y."/>
        </authorList>
    </citation>
    <scope>NUCLEOTIDE SEQUENCE [LARGE SCALE GENOMIC DNA]</scope>
    <source>
        <strain evidence="3 4">1XM2-8</strain>
    </source>
</reference>
<feature type="domain" description="Peptidase A2" evidence="2">
    <location>
        <begin position="83"/>
        <end position="162"/>
    </location>
</feature>
<organism evidence="3 4">
    <name type="scientific">Qipengyuania psychrotolerans</name>
    <dbReference type="NCBI Taxonomy" id="2867238"/>
    <lineage>
        <taxon>Bacteria</taxon>
        <taxon>Pseudomonadati</taxon>
        <taxon>Pseudomonadota</taxon>
        <taxon>Alphaproteobacteria</taxon>
        <taxon>Sphingomonadales</taxon>
        <taxon>Erythrobacteraceae</taxon>
        <taxon>Qipengyuania</taxon>
    </lineage>
</organism>
<dbReference type="EC" id="3.4.23.-" evidence="3"/>
<dbReference type="Pfam" id="PF13975">
    <property type="entry name" value="gag-asp_proteas"/>
    <property type="match status" value="1"/>
</dbReference>
<dbReference type="InterPro" id="IPR034122">
    <property type="entry name" value="Retropepsin-like_bacterial"/>
</dbReference>